<sequence>MANELTIWCVVDGESTAFSVKPKSAESVDDLKKAIKKQRPNDLAKVAADRLALWKVSIPIEDDERPISLDNLTDKKKLKVSDKISVHFPETPANGIVHIIVQLPSPGKTTQCSVQAFQRTLAGVVKSICEPIIARRPMSTQERFIRVKKLLLGHEHLAAYSDTLFKFNQCIHRE</sequence>
<protein>
    <recommendedName>
        <fullName evidence="4">Crinkler effector protein N-terminal domain-containing protein</fullName>
    </recommendedName>
</protein>
<comment type="caution">
    <text evidence="5">The sequence shown here is derived from an EMBL/GenBank/DDBJ whole genome shotgun (WGS) entry which is preliminary data.</text>
</comment>
<evidence type="ECO:0000313" key="5">
    <source>
        <dbReference type="EMBL" id="KAF9986697.1"/>
    </source>
</evidence>
<evidence type="ECO:0000259" key="4">
    <source>
        <dbReference type="Pfam" id="PF20147"/>
    </source>
</evidence>
<dbReference type="GO" id="GO:0005576">
    <property type="term" value="C:extracellular region"/>
    <property type="evidence" value="ECO:0007669"/>
    <property type="project" value="UniProtKB-SubCell"/>
</dbReference>
<evidence type="ECO:0000256" key="1">
    <source>
        <dbReference type="ARBA" id="ARBA00004340"/>
    </source>
</evidence>
<dbReference type="EMBL" id="JAAAHW010003214">
    <property type="protein sequence ID" value="KAF9986697.1"/>
    <property type="molecule type" value="Genomic_DNA"/>
</dbReference>
<dbReference type="Pfam" id="PF20147">
    <property type="entry name" value="Crinkler"/>
    <property type="match status" value="1"/>
</dbReference>
<evidence type="ECO:0000256" key="3">
    <source>
        <dbReference type="ARBA" id="ARBA00022525"/>
    </source>
</evidence>
<dbReference type="AlphaFoldDB" id="A0A9P6SP66"/>
<proteinExistence type="predicted"/>
<dbReference type="OrthoDB" id="2304312at2759"/>
<evidence type="ECO:0000313" key="6">
    <source>
        <dbReference type="Proteomes" id="UP000749646"/>
    </source>
</evidence>
<gene>
    <name evidence="5" type="ORF">BGZ65_006582</name>
</gene>
<evidence type="ECO:0000256" key="2">
    <source>
        <dbReference type="ARBA" id="ARBA00004613"/>
    </source>
</evidence>
<feature type="domain" description="Crinkler effector protein N-terminal" evidence="4">
    <location>
        <begin position="5"/>
        <end position="102"/>
    </location>
</feature>
<comment type="subcellular location">
    <subcellularLocation>
        <location evidence="1">Host cell</location>
    </subcellularLocation>
    <subcellularLocation>
        <location evidence="2">Secreted</location>
    </subcellularLocation>
</comment>
<dbReference type="Proteomes" id="UP000749646">
    <property type="component" value="Unassembled WGS sequence"/>
</dbReference>
<dbReference type="InterPro" id="IPR045379">
    <property type="entry name" value="Crinkler_N"/>
</dbReference>
<reference evidence="5" key="1">
    <citation type="journal article" date="2020" name="Fungal Divers.">
        <title>Resolving the Mortierellaceae phylogeny through synthesis of multi-gene phylogenetics and phylogenomics.</title>
        <authorList>
            <person name="Vandepol N."/>
            <person name="Liber J."/>
            <person name="Desiro A."/>
            <person name="Na H."/>
            <person name="Kennedy M."/>
            <person name="Barry K."/>
            <person name="Grigoriev I.V."/>
            <person name="Miller A.N."/>
            <person name="O'Donnell K."/>
            <person name="Stajich J.E."/>
            <person name="Bonito G."/>
        </authorList>
    </citation>
    <scope>NUCLEOTIDE SEQUENCE</scope>
    <source>
        <strain evidence="5">MES-2147</strain>
    </source>
</reference>
<dbReference type="GO" id="GO:0043657">
    <property type="term" value="C:host cell"/>
    <property type="evidence" value="ECO:0007669"/>
    <property type="project" value="UniProtKB-SubCell"/>
</dbReference>
<accession>A0A9P6SP66</accession>
<organism evidence="5 6">
    <name type="scientific">Modicella reniformis</name>
    <dbReference type="NCBI Taxonomy" id="1440133"/>
    <lineage>
        <taxon>Eukaryota</taxon>
        <taxon>Fungi</taxon>
        <taxon>Fungi incertae sedis</taxon>
        <taxon>Mucoromycota</taxon>
        <taxon>Mortierellomycotina</taxon>
        <taxon>Mortierellomycetes</taxon>
        <taxon>Mortierellales</taxon>
        <taxon>Mortierellaceae</taxon>
        <taxon>Modicella</taxon>
    </lineage>
</organism>
<keyword evidence="6" id="KW-1185">Reference proteome</keyword>
<keyword evidence="3" id="KW-0964">Secreted</keyword>
<name>A0A9P6SP66_9FUNG</name>